<reference evidence="1 2" key="1">
    <citation type="submission" date="2021-06" db="EMBL/GenBank/DDBJ databases">
        <title>Caerostris extrusa draft genome.</title>
        <authorList>
            <person name="Kono N."/>
            <person name="Arakawa K."/>
        </authorList>
    </citation>
    <scope>NUCLEOTIDE SEQUENCE [LARGE SCALE GENOMIC DNA]</scope>
</reference>
<accession>A0AAV4WBC7</accession>
<sequence>MWMKHWKPRLRRICCFSTGIDKKTIKMKHHFSLLITDLCWCYFTKEIWIITTLDTSSTIFFAQRSYLYSESSMRIFSDKNIKKRKRSAKYHRGTSTMWMKHWKPPTPMDFAAFQLE</sequence>
<proteinExistence type="predicted"/>
<organism evidence="1 2">
    <name type="scientific">Caerostris extrusa</name>
    <name type="common">Bark spider</name>
    <name type="synonym">Caerostris bankana</name>
    <dbReference type="NCBI Taxonomy" id="172846"/>
    <lineage>
        <taxon>Eukaryota</taxon>
        <taxon>Metazoa</taxon>
        <taxon>Ecdysozoa</taxon>
        <taxon>Arthropoda</taxon>
        <taxon>Chelicerata</taxon>
        <taxon>Arachnida</taxon>
        <taxon>Araneae</taxon>
        <taxon>Araneomorphae</taxon>
        <taxon>Entelegynae</taxon>
        <taxon>Araneoidea</taxon>
        <taxon>Araneidae</taxon>
        <taxon>Caerostris</taxon>
    </lineage>
</organism>
<dbReference type="Proteomes" id="UP001054945">
    <property type="component" value="Unassembled WGS sequence"/>
</dbReference>
<evidence type="ECO:0000313" key="1">
    <source>
        <dbReference type="EMBL" id="GIY79129.1"/>
    </source>
</evidence>
<name>A0AAV4WBC7_CAEEX</name>
<gene>
    <name evidence="1" type="ORF">CEXT_234731</name>
</gene>
<dbReference type="AlphaFoldDB" id="A0AAV4WBC7"/>
<keyword evidence="2" id="KW-1185">Reference proteome</keyword>
<protein>
    <submittedName>
        <fullName evidence="1">Uncharacterized protein</fullName>
    </submittedName>
</protein>
<dbReference type="EMBL" id="BPLR01015849">
    <property type="protein sequence ID" value="GIY79129.1"/>
    <property type="molecule type" value="Genomic_DNA"/>
</dbReference>
<comment type="caution">
    <text evidence="1">The sequence shown here is derived from an EMBL/GenBank/DDBJ whole genome shotgun (WGS) entry which is preliminary data.</text>
</comment>
<evidence type="ECO:0000313" key="2">
    <source>
        <dbReference type="Proteomes" id="UP001054945"/>
    </source>
</evidence>